<feature type="signal peptide" evidence="3">
    <location>
        <begin position="1"/>
        <end position="21"/>
    </location>
</feature>
<name>U6K8L4_9EIME</name>
<protein>
    <recommendedName>
        <fullName evidence="6">Transmembrane protein</fullName>
    </recommendedName>
</protein>
<dbReference type="EMBL" id="HG686387">
    <property type="protein sequence ID" value="CDJ34304.1"/>
    <property type="molecule type" value="Genomic_DNA"/>
</dbReference>
<reference evidence="4" key="2">
    <citation type="submission" date="2013-10" db="EMBL/GenBank/DDBJ databases">
        <authorList>
            <person name="Aslett M."/>
        </authorList>
    </citation>
    <scope>NUCLEOTIDE SEQUENCE [LARGE SCALE GENOMIC DNA]</scope>
    <source>
        <strain evidence="4">Houghton</strain>
    </source>
</reference>
<dbReference type="RefSeq" id="XP_013356867.1">
    <property type="nucleotide sequence ID" value="XM_013501413.1"/>
</dbReference>
<sequence>MWGRHVLAAFLMIGSSAFSAAEQVTDLGSLGSPVKEPATSQPLKAEEFAAQDTDIGTREAALVELVSTAAGVVEEVAADAEVSLEPAVSHSFEVKDVVAAGQPEEVGSATPSAASSSSIRGRKLIFFGIIMLVVGVALSLAASRPRPLARGQTTPADETLQKTLEIMDKLGIQSASKLAVGCIVAGLVELFRSQKNSSQSAQTSQPTLKGRMLLLLGIVALLASLSSSGLDLSNLNVSELVKIILQYVSQAHVGLFLAGGATFLKSFYDILEHQKQQQQQEQQQQNDGAQQETVEAPADEKLPEAEVVADGSTAGTKQNQAENVATSTTSTSTPSNSPTAEPGPAEQSP</sequence>
<keyword evidence="2" id="KW-1133">Transmembrane helix</keyword>
<keyword evidence="2" id="KW-0472">Membrane</keyword>
<dbReference type="Proteomes" id="UP000030744">
    <property type="component" value="Unassembled WGS sequence"/>
</dbReference>
<keyword evidence="5" id="KW-1185">Reference proteome</keyword>
<proteinExistence type="predicted"/>
<accession>U6K8L4</accession>
<keyword evidence="2" id="KW-0812">Transmembrane</keyword>
<gene>
    <name evidence="4" type="ORF">EMH_0019670</name>
</gene>
<evidence type="ECO:0000256" key="2">
    <source>
        <dbReference type="SAM" id="Phobius"/>
    </source>
</evidence>
<dbReference type="VEuPathDB" id="ToxoDB:EMH_0019670"/>
<evidence type="ECO:0000256" key="1">
    <source>
        <dbReference type="SAM" id="MobiDB-lite"/>
    </source>
</evidence>
<evidence type="ECO:0008006" key="6">
    <source>
        <dbReference type="Google" id="ProtNLM"/>
    </source>
</evidence>
<evidence type="ECO:0000313" key="5">
    <source>
        <dbReference type="Proteomes" id="UP000030744"/>
    </source>
</evidence>
<dbReference type="AlphaFoldDB" id="U6K8L4"/>
<feature type="region of interest" description="Disordered" evidence="1">
    <location>
        <begin position="275"/>
        <end position="349"/>
    </location>
</feature>
<reference evidence="4" key="1">
    <citation type="submission" date="2013-10" db="EMBL/GenBank/DDBJ databases">
        <title>Genomic analysis of the causative agents of coccidiosis in chickens.</title>
        <authorList>
            <person name="Reid A.J."/>
            <person name="Blake D."/>
            <person name="Billington K."/>
            <person name="Browne H."/>
            <person name="Dunn M."/>
            <person name="Hung S."/>
            <person name="Kawahara F."/>
            <person name="Miranda-Saavedra D."/>
            <person name="Mourier T."/>
            <person name="Nagra H."/>
            <person name="Otto T.D."/>
            <person name="Rawlings N."/>
            <person name="Sanchez A."/>
            <person name="Sanders M."/>
            <person name="Subramaniam C."/>
            <person name="Tay Y."/>
            <person name="Dear P."/>
            <person name="Doerig C."/>
            <person name="Gruber A."/>
            <person name="Parkinson J."/>
            <person name="Shirley M."/>
            <person name="Wan K.L."/>
            <person name="Berriman M."/>
            <person name="Tomley F."/>
            <person name="Pain A."/>
        </authorList>
    </citation>
    <scope>NUCLEOTIDE SEQUENCE [LARGE SCALE GENOMIC DNA]</scope>
    <source>
        <strain evidence="4">Houghton</strain>
    </source>
</reference>
<feature type="compositionally biased region" description="Low complexity" evidence="1">
    <location>
        <begin position="276"/>
        <end position="291"/>
    </location>
</feature>
<dbReference type="OrthoDB" id="348709at2759"/>
<organism evidence="4 5">
    <name type="scientific">Eimeria mitis</name>
    <dbReference type="NCBI Taxonomy" id="44415"/>
    <lineage>
        <taxon>Eukaryota</taxon>
        <taxon>Sar</taxon>
        <taxon>Alveolata</taxon>
        <taxon>Apicomplexa</taxon>
        <taxon>Conoidasida</taxon>
        <taxon>Coccidia</taxon>
        <taxon>Eucoccidiorida</taxon>
        <taxon>Eimeriorina</taxon>
        <taxon>Eimeriidae</taxon>
        <taxon>Eimeria</taxon>
    </lineage>
</organism>
<feature type="transmembrane region" description="Helical" evidence="2">
    <location>
        <begin position="124"/>
        <end position="142"/>
    </location>
</feature>
<evidence type="ECO:0000313" key="4">
    <source>
        <dbReference type="EMBL" id="CDJ34304.1"/>
    </source>
</evidence>
<keyword evidence="3" id="KW-0732">Signal</keyword>
<dbReference type="GeneID" id="25376876"/>
<feature type="compositionally biased region" description="Low complexity" evidence="1">
    <location>
        <begin position="326"/>
        <end position="339"/>
    </location>
</feature>
<evidence type="ECO:0000256" key="3">
    <source>
        <dbReference type="SAM" id="SignalP"/>
    </source>
</evidence>
<feature type="chain" id="PRO_5004672662" description="Transmembrane protein" evidence="3">
    <location>
        <begin position="22"/>
        <end position="349"/>
    </location>
</feature>
<feature type="compositionally biased region" description="Polar residues" evidence="1">
    <location>
        <begin position="313"/>
        <end position="325"/>
    </location>
</feature>